<keyword evidence="1" id="KW-1133">Transmembrane helix</keyword>
<name>A0A5N7CIX5_PETAA</name>
<proteinExistence type="predicted"/>
<sequence length="52" mass="5785">MGVDVKMPGVCLHRCHISHRLLCNRVFGVACTFFTYRCCLPICLFVAIALVG</sequence>
<feature type="transmembrane region" description="Helical" evidence="1">
    <location>
        <begin position="26"/>
        <end position="51"/>
    </location>
</feature>
<gene>
    <name evidence="2" type="ORF">BDV23DRAFT_17123</name>
</gene>
<dbReference type="Proteomes" id="UP000326877">
    <property type="component" value="Unassembled WGS sequence"/>
</dbReference>
<accession>A0A5N7CIX5</accession>
<reference evidence="2" key="1">
    <citation type="submission" date="2019-04" db="EMBL/GenBank/DDBJ databases">
        <title>Friends and foes A comparative genomics studyof 23 Aspergillus species from section Flavi.</title>
        <authorList>
            <consortium name="DOE Joint Genome Institute"/>
            <person name="Kjaerbolling I."/>
            <person name="Vesth T."/>
            <person name="Frisvad J.C."/>
            <person name="Nybo J.L."/>
            <person name="Theobald S."/>
            <person name="Kildgaard S."/>
            <person name="Isbrandt T."/>
            <person name="Kuo A."/>
            <person name="Sato A."/>
            <person name="Lyhne E.K."/>
            <person name="Kogle M.E."/>
            <person name="Wiebenga A."/>
            <person name="Kun R.S."/>
            <person name="Lubbers R.J."/>
            <person name="Makela M.R."/>
            <person name="Barry K."/>
            <person name="Chovatia M."/>
            <person name="Clum A."/>
            <person name="Daum C."/>
            <person name="Haridas S."/>
            <person name="He G."/>
            <person name="LaButti K."/>
            <person name="Lipzen A."/>
            <person name="Mondo S."/>
            <person name="Riley R."/>
            <person name="Salamov A."/>
            <person name="Simmons B.A."/>
            <person name="Magnuson J.K."/>
            <person name="Henrissat B."/>
            <person name="Mortensen U.H."/>
            <person name="Larsen T.O."/>
            <person name="Devries R.P."/>
            <person name="Grigoriev I.V."/>
            <person name="Machida M."/>
            <person name="Baker S.E."/>
            <person name="Andersen M.R."/>
        </authorList>
    </citation>
    <scope>NUCLEOTIDE SEQUENCE [LARGE SCALE GENOMIC DNA]</scope>
    <source>
        <strain evidence="2">IBT 14317</strain>
    </source>
</reference>
<keyword evidence="1" id="KW-0472">Membrane</keyword>
<dbReference type="EMBL" id="ML735225">
    <property type="protein sequence ID" value="KAE8394151.1"/>
    <property type="molecule type" value="Genomic_DNA"/>
</dbReference>
<keyword evidence="1" id="KW-0812">Transmembrane</keyword>
<evidence type="ECO:0000313" key="2">
    <source>
        <dbReference type="EMBL" id="KAE8394151.1"/>
    </source>
</evidence>
<evidence type="ECO:0000256" key="1">
    <source>
        <dbReference type="SAM" id="Phobius"/>
    </source>
</evidence>
<organism evidence="2">
    <name type="scientific">Petromyces alliaceus</name>
    <name type="common">Aspergillus alliaceus</name>
    <dbReference type="NCBI Taxonomy" id="209559"/>
    <lineage>
        <taxon>Eukaryota</taxon>
        <taxon>Fungi</taxon>
        <taxon>Dikarya</taxon>
        <taxon>Ascomycota</taxon>
        <taxon>Pezizomycotina</taxon>
        <taxon>Eurotiomycetes</taxon>
        <taxon>Eurotiomycetidae</taxon>
        <taxon>Eurotiales</taxon>
        <taxon>Aspergillaceae</taxon>
        <taxon>Aspergillus</taxon>
        <taxon>Aspergillus subgen. Circumdati</taxon>
    </lineage>
</organism>
<dbReference type="AlphaFoldDB" id="A0A5N7CIX5"/>
<protein>
    <submittedName>
        <fullName evidence="2">Uncharacterized protein</fullName>
    </submittedName>
</protein>